<feature type="compositionally biased region" description="Low complexity" evidence="4">
    <location>
        <begin position="967"/>
        <end position="983"/>
    </location>
</feature>
<feature type="compositionally biased region" description="Low complexity" evidence="4">
    <location>
        <begin position="77"/>
        <end position="93"/>
    </location>
</feature>
<organism evidence="6 7">
    <name type="scientific">Ceraceosorus guamensis</name>
    <dbReference type="NCBI Taxonomy" id="1522189"/>
    <lineage>
        <taxon>Eukaryota</taxon>
        <taxon>Fungi</taxon>
        <taxon>Dikarya</taxon>
        <taxon>Basidiomycota</taxon>
        <taxon>Ustilaginomycotina</taxon>
        <taxon>Exobasidiomycetes</taxon>
        <taxon>Ceraceosorales</taxon>
        <taxon>Ceraceosoraceae</taxon>
        <taxon>Ceraceosorus</taxon>
    </lineage>
</organism>
<protein>
    <recommendedName>
        <fullName evidence="5">Zn(2)-C6 fungal-type domain-containing protein</fullName>
    </recommendedName>
</protein>
<dbReference type="InterPro" id="IPR001138">
    <property type="entry name" value="Zn2Cys6_DnaBD"/>
</dbReference>
<evidence type="ECO:0000256" key="1">
    <source>
        <dbReference type="ARBA" id="ARBA00004123"/>
    </source>
</evidence>
<dbReference type="PROSITE" id="PS50048">
    <property type="entry name" value="ZN2_CY6_FUNGAL_2"/>
    <property type="match status" value="1"/>
</dbReference>
<reference evidence="6 7" key="1">
    <citation type="journal article" date="2018" name="Mol. Biol. Evol.">
        <title>Broad Genomic Sampling Reveals a Smut Pathogenic Ancestry of the Fungal Clade Ustilaginomycotina.</title>
        <authorList>
            <person name="Kijpornyongpan T."/>
            <person name="Mondo S.J."/>
            <person name="Barry K."/>
            <person name="Sandor L."/>
            <person name="Lee J."/>
            <person name="Lipzen A."/>
            <person name="Pangilinan J."/>
            <person name="LaButti K."/>
            <person name="Hainaut M."/>
            <person name="Henrissat B."/>
            <person name="Grigoriev I.V."/>
            <person name="Spatafora J.W."/>
            <person name="Aime M.C."/>
        </authorList>
    </citation>
    <scope>NUCLEOTIDE SEQUENCE [LARGE SCALE GENOMIC DNA]</scope>
    <source>
        <strain evidence="6 7">MCA 4658</strain>
    </source>
</reference>
<proteinExistence type="predicted"/>
<evidence type="ECO:0000313" key="6">
    <source>
        <dbReference type="EMBL" id="PWN42532.1"/>
    </source>
</evidence>
<feature type="compositionally biased region" description="Low complexity" evidence="4">
    <location>
        <begin position="201"/>
        <end position="211"/>
    </location>
</feature>
<dbReference type="EMBL" id="KZ819378">
    <property type="protein sequence ID" value="PWN42532.1"/>
    <property type="molecule type" value="Genomic_DNA"/>
</dbReference>
<dbReference type="InterPro" id="IPR007219">
    <property type="entry name" value="XnlR_reg_dom"/>
</dbReference>
<keyword evidence="3" id="KW-0539">Nucleus</keyword>
<dbReference type="GeneID" id="37032042"/>
<dbReference type="GO" id="GO:0008270">
    <property type="term" value="F:zinc ion binding"/>
    <property type="evidence" value="ECO:0007669"/>
    <property type="project" value="InterPro"/>
</dbReference>
<dbReference type="PROSITE" id="PS00463">
    <property type="entry name" value="ZN2_CY6_FUNGAL_1"/>
    <property type="match status" value="1"/>
</dbReference>
<evidence type="ECO:0000259" key="5">
    <source>
        <dbReference type="PROSITE" id="PS50048"/>
    </source>
</evidence>
<feature type="region of interest" description="Disordered" evidence="4">
    <location>
        <begin position="1105"/>
        <end position="1202"/>
    </location>
</feature>
<dbReference type="InterPro" id="IPR050613">
    <property type="entry name" value="Sec_Metabolite_Reg"/>
</dbReference>
<dbReference type="OrthoDB" id="3364175at2759"/>
<dbReference type="Proteomes" id="UP000245783">
    <property type="component" value="Unassembled WGS sequence"/>
</dbReference>
<dbReference type="RefSeq" id="XP_025369692.1">
    <property type="nucleotide sequence ID" value="XM_025510172.1"/>
</dbReference>
<dbReference type="CDD" id="cd12148">
    <property type="entry name" value="fungal_TF_MHR"/>
    <property type="match status" value="1"/>
</dbReference>
<dbReference type="STRING" id="1522189.A0A316VYK9"/>
<dbReference type="GO" id="GO:0000981">
    <property type="term" value="F:DNA-binding transcription factor activity, RNA polymerase II-specific"/>
    <property type="evidence" value="ECO:0007669"/>
    <property type="project" value="InterPro"/>
</dbReference>
<dbReference type="InParanoid" id="A0A316VYK9"/>
<dbReference type="Gene3D" id="4.10.240.10">
    <property type="entry name" value="Zn(2)-C6 fungal-type DNA-binding domain"/>
    <property type="match status" value="1"/>
</dbReference>
<dbReference type="GO" id="GO:0003677">
    <property type="term" value="F:DNA binding"/>
    <property type="evidence" value="ECO:0007669"/>
    <property type="project" value="InterPro"/>
</dbReference>
<dbReference type="PANTHER" id="PTHR31001:SF76">
    <property type="entry name" value="ZN(2)-C6 FUNGAL-TYPE DOMAIN-CONTAINING PROTEIN"/>
    <property type="match status" value="1"/>
</dbReference>
<name>A0A316VYK9_9BASI</name>
<feature type="region of interest" description="Disordered" evidence="4">
    <location>
        <begin position="344"/>
        <end position="370"/>
    </location>
</feature>
<keyword evidence="2" id="KW-0479">Metal-binding</keyword>
<accession>A0A316VYK9</accession>
<comment type="subcellular location">
    <subcellularLocation>
        <location evidence="1">Nucleus</location>
    </subcellularLocation>
</comment>
<feature type="compositionally biased region" description="Polar residues" evidence="4">
    <location>
        <begin position="923"/>
        <end position="938"/>
    </location>
</feature>
<feature type="domain" description="Zn(2)-C6 fungal-type" evidence="5">
    <location>
        <begin position="114"/>
        <end position="143"/>
    </location>
</feature>
<gene>
    <name evidence="6" type="ORF">IE81DRAFT_120017</name>
</gene>
<feature type="region of interest" description="Disordered" evidence="4">
    <location>
        <begin position="299"/>
        <end position="327"/>
    </location>
</feature>
<dbReference type="InterPro" id="IPR036864">
    <property type="entry name" value="Zn2-C6_fun-type_DNA-bd_sf"/>
</dbReference>
<feature type="region of interest" description="Disordered" evidence="4">
    <location>
        <begin position="175"/>
        <end position="261"/>
    </location>
</feature>
<dbReference type="PANTHER" id="PTHR31001">
    <property type="entry name" value="UNCHARACTERIZED TRANSCRIPTIONAL REGULATORY PROTEIN"/>
    <property type="match status" value="1"/>
</dbReference>
<feature type="region of interest" description="Disordered" evidence="4">
    <location>
        <begin position="835"/>
        <end position="859"/>
    </location>
</feature>
<evidence type="ECO:0000256" key="2">
    <source>
        <dbReference type="ARBA" id="ARBA00022723"/>
    </source>
</evidence>
<dbReference type="AlphaFoldDB" id="A0A316VYK9"/>
<dbReference type="CDD" id="cd00067">
    <property type="entry name" value="GAL4"/>
    <property type="match status" value="1"/>
</dbReference>
<feature type="compositionally biased region" description="Low complexity" evidence="4">
    <location>
        <begin position="1111"/>
        <end position="1127"/>
    </location>
</feature>
<sequence length="1202" mass="127210">MATMSDKASSSSSRTLHSADSLPSARPSSTSDSHTRAPHAPAKATPLPRKMSSARPGGKGPDVKNKDAPGRPAVLPANGDAAAQNDDAASSAMGGAGGGSNDGKEDGPKGRMLSCTECKRRKIKCDRECPCGPCLLRNEGSKCKQVIRWEAGCSLTEFQQLQNRVRELEGRVKGLEDVNGPARPVRWPNSDTKGRQEESSRSPSRSGSAGADAQHMSFRKTDQRSPPRGVVPLHEHSGQAQAQSQALGNFAPGDPAPGAVPLAAHKRERDMGDEDAAMMLEDYAMGNRINTTHAAARLASGDGAAQGRGKRSRHDITSRFEGPSDLPHLVGAQGALARDTADKAGLGEINGGAGADNDAQHSPTTSFSQRSADSAPAVAYRILCLSPSPEIVRRMVAYYFDHLDWYTRVLHRSSVEAVSESLLSLPPEVAARRIRPASLCIHFLVLCLALHLCGPEEVAEWGMDRPQAAVLCDQFNAGAYQLLWASDFIGSHQVEHLQAVILMSVYAYNLDDSDAAWALVGASIKIAQNLRLNRLDDPRVVATNRSGAATSSAAKGLSVLTNTLDREIGRRVWWYLTWLDTHDAQVSHALSHGGCYSILPAHNATAEPMNVDDDALNNEGHAAPKSISEYTTSSFSIFRLRFLLLYRETIDLTHQRGGPTYAQVMEMDKKLLGLMQSLPEYFALRIEDNESVWNVGDTNRDLELLSINLTAHNRLLRLHRPHLIKGLAGKDQTTVSARRCIDASKAILRILRHAKRAAPMLLKMWINVYYGFGAAVVVFLALCYETDQDSEEAEAKRAAVNEMADICSTASHLSAGAKNTGTLLRGLLEAEVELRRGPKTQGANAKRKKSGHGDEGGRGPFFNLVARVLGDATSQPATSLSALQKDLPMSFDRASPHLRRSTSTSFARGSGPSFGFPAGLSSPLASSGPTQQFPVSVSRSDESLRQLAAPSGSGVATTTGHSGFAAPGPLSPWGGSTTSSSNGVSGGERARSASGAGSWVKGPVSHPVIGSPHGSNGNGGGTGNYAAAGGLLHTRNMPSPGLNPGASASGLTPPLNLAGQSLTNLLDEDIFSTVFSEAAVPGEVALTDWGANEWEAALAQTYNMPQSNPQAGFGPPTSSGPAASAPGHGYGHGYGQGSNPSSTQMNLPSLHMPNHGHSFGHGSPSPAPLAPSPGHHARANSNSSAHPSHLHHHASFSPENRR</sequence>
<feature type="region of interest" description="Disordered" evidence="4">
    <location>
        <begin position="1"/>
        <end position="112"/>
    </location>
</feature>
<evidence type="ECO:0000256" key="4">
    <source>
        <dbReference type="SAM" id="MobiDB-lite"/>
    </source>
</evidence>
<keyword evidence="7" id="KW-1185">Reference proteome</keyword>
<dbReference type="GO" id="GO:0005634">
    <property type="term" value="C:nucleus"/>
    <property type="evidence" value="ECO:0007669"/>
    <property type="project" value="UniProtKB-SubCell"/>
</dbReference>
<evidence type="ECO:0000313" key="7">
    <source>
        <dbReference type="Proteomes" id="UP000245783"/>
    </source>
</evidence>
<dbReference type="Pfam" id="PF04082">
    <property type="entry name" value="Fungal_trans"/>
    <property type="match status" value="1"/>
</dbReference>
<evidence type="ECO:0000256" key="3">
    <source>
        <dbReference type="ARBA" id="ARBA00023242"/>
    </source>
</evidence>
<feature type="compositionally biased region" description="Polar residues" evidence="4">
    <location>
        <begin position="360"/>
        <end position="370"/>
    </location>
</feature>
<feature type="region of interest" description="Disordered" evidence="4">
    <location>
        <begin position="891"/>
        <end position="910"/>
    </location>
</feature>
<feature type="region of interest" description="Disordered" evidence="4">
    <location>
        <begin position="918"/>
        <end position="1048"/>
    </location>
</feature>
<dbReference type="GO" id="GO:0006351">
    <property type="term" value="P:DNA-templated transcription"/>
    <property type="evidence" value="ECO:0007669"/>
    <property type="project" value="InterPro"/>
</dbReference>